<protein>
    <recommendedName>
        <fullName evidence="1">Phosphoadenosine phosphosulphate reductase domain-containing protein</fullName>
    </recommendedName>
</protein>
<dbReference type="EMBL" id="FLUN01000001">
    <property type="protein sequence ID" value="SBW00453.1"/>
    <property type="molecule type" value="Genomic_DNA"/>
</dbReference>
<gene>
    <name evidence="2" type="ORF">KL86CLO1_11344</name>
</gene>
<accession>A0A212JLY8</accession>
<dbReference type="AlphaFoldDB" id="A0A212JLY8"/>
<dbReference type="InterPro" id="IPR002500">
    <property type="entry name" value="PAPS_reduct_dom"/>
</dbReference>
<dbReference type="SUPFAM" id="SSF52402">
    <property type="entry name" value="Adenine nucleotide alpha hydrolases-like"/>
    <property type="match status" value="1"/>
</dbReference>
<dbReference type="GO" id="GO:0003824">
    <property type="term" value="F:catalytic activity"/>
    <property type="evidence" value="ECO:0007669"/>
    <property type="project" value="InterPro"/>
</dbReference>
<evidence type="ECO:0000259" key="1">
    <source>
        <dbReference type="Pfam" id="PF01507"/>
    </source>
</evidence>
<sequence>MLVEQTLFGVVDKVQIAVERIKCFEPPDGYFLAFSGGKDSQCIYHLAKEADVKFDAHFHMTSVDPPEVISFVKTHYPEVILDQPPESMWRLIERKKIPPTRKIRYCCGIYKERGGMGRTVITGVRWDESARRKNTRAMLELNAYSKRKVMLNNDNDEARRLFESCQLKGKHILNPIVDWLTEDVWEYLNGNGIPHCCLYDEGFHRIGCIGCPMSREKGMLREFERWPKYYAAYLRAFDRMLVARRESGLDCSFWPDAQAVVDWWIYGRKKIEWEPDQYEIELLL</sequence>
<name>A0A212JLY8_9FIRM</name>
<organism evidence="2">
    <name type="scientific">uncultured Eubacteriales bacterium</name>
    <dbReference type="NCBI Taxonomy" id="172733"/>
    <lineage>
        <taxon>Bacteria</taxon>
        <taxon>Bacillati</taxon>
        <taxon>Bacillota</taxon>
        <taxon>Clostridia</taxon>
        <taxon>Eubacteriales</taxon>
        <taxon>environmental samples</taxon>
    </lineage>
</organism>
<dbReference type="Gene3D" id="3.40.50.620">
    <property type="entry name" value="HUPs"/>
    <property type="match status" value="1"/>
</dbReference>
<reference evidence="2" key="1">
    <citation type="submission" date="2016-04" db="EMBL/GenBank/DDBJ databases">
        <authorList>
            <person name="Evans L.H."/>
            <person name="Alamgir A."/>
            <person name="Owens N."/>
            <person name="Weber N.D."/>
            <person name="Virtaneva K."/>
            <person name="Barbian K."/>
            <person name="Babar A."/>
            <person name="Rosenke K."/>
        </authorList>
    </citation>
    <scope>NUCLEOTIDE SEQUENCE</scope>
    <source>
        <strain evidence="2">86</strain>
    </source>
</reference>
<evidence type="ECO:0000313" key="2">
    <source>
        <dbReference type="EMBL" id="SBW00453.1"/>
    </source>
</evidence>
<dbReference type="InterPro" id="IPR014729">
    <property type="entry name" value="Rossmann-like_a/b/a_fold"/>
</dbReference>
<feature type="domain" description="Phosphoadenosine phosphosulphate reductase" evidence="1">
    <location>
        <begin position="31"/>
        <end position="212"/>
    </location>
</feature>
<dbReference type="PANTHER" id="PTHR43196:SF2">
    <property type="entry name" value="PHOSPHOADENOSINE PHOSPHOSULFATE REDUCTASE"/>
    <property type="match status" value="1"/>
</dbReference>
<proteinExistence type="predicted"/>
<dbReference type="InterPro" id="IPR050128">
    <property type="entry name" value="Sulfate_adenylyltrnsfr_sub2"/>
</dbReference>
<dbReference type="Pfam" id="PF01507">
    <property type="entry name" value="PAPS_reduct"/>
    <property type="match status" value="1"/>
</dbReference>
<dbReference type="PANTHER" id="PTHR43196">
    <property type="entry name" value="SULFATE ADENYLYLTRANSFERASE SUBUNIT 2"/>
    <property type="match status" value="1"/>
</dbReference>